<reference evidence="3 4" key="1">
    <citation type="journal article" date="2014" name="Genome Announc.">
        <title>Draft Genome Sequence of Lactobacillus plantarum CMPG5300, a Human Vaginal Isolate.</title>
        <authorList>
            <person name="Malik S."/>
            <person name="Siezen R.J."/>
            <person name="Renckens B."/>
            <person name="Vaneechoutte M."/>
            <person name="Vanderleyden J."/>
            <person name="Lebeer S."/>
        </authorList>
    </citation>
    <scope>NUCLEOTIDE SEQUENCE [LARGE SCALE GENOMIC DNA]</scope>
    <source>
        <strain evidence="3 4">CMPG5300</strain>
    </source>
</reference>
<dbReference type="InterPro" id="IPR046462">
    <property type="entry name" value="TerL_nuclease"/>
</dbReference>
<dbReference type="RefSeq" id="WP_047674496.1">
    <property type="nucleotide sequence ID" value="NZ_CM002918.1"/>
</dbReference>
<dbReference type="GO" id="GO:0004519">
    <property type="term" value="F:endonuclease activity"/>
    <property type="evidence" value="ECO:0007669"/>
    <property type="project" value="InterPro"/>
</dbReference>
<evidence type="ECO:0000313" key="3">
    <source>
        <dbReference type="EMBL" id="KGH41348.1"/>
    </source>
</evidence>
<protein>
    <submittedName>
        <fullName evidence="3">Prophage terminase large subunit</fullName>
    </submittedName>
</protein>
<evidence type="ECO:0000259" key="1">
    <source>
        <dbReference type="Pfam" id="PF03354"/>
    </source>
</evidence>
<dbReference type="InterPro" id="IPR005021">
    <property type="entry name" value="Terminase_largesu-like"/>
</dbReference>
<dbReference type="PANTHER" id="PTHR41287">
    <property type="match status" value="1"/>
</dbReference>
<sequence>MIHQKYVDEYIDLYESGKILLNKERVMLINYLKKYVLSNDNLYFDDKKIDNLIKFTEKWFFPTAAFQRFLDAFLFLYDSTTGTVYYDEFLIIMGRGAGKNGWISATGAFLISDLNGIPGYNGSIVANSEEQAKTSIEEIYNVVGNNPILQNAFSAAKSYITSKATNSTLVYQTSNGKTKDGLRDGFDVFDEIHQYPDDSGVSVYESGLGKRPESRQFEIGSDGYVRGGYLDEKKKVALSVMSGKLPPDTMFPFWCKLDSADQVDDEKYWELANPMLSKPLTEYGQTLHNKMRKMYVKMQFETSKREEFMTKRMDFPIEDLERSIAPYEQIKATNKPIPDDLDGMEAIGSVDFASIRDFTADGLTIKREGKQYFISHQFARRQFVDKFYAYSAKPQDHPQSAPPIAEWEERGLLSVVDTPTIDPQAVVDWFLEQRRRFIIKKVVMDNFRADLLRKFFEDAGFEVVVIRNPTAIDGLLAPRIETGFANHQYIWGDNPLLRWNTQNVLVSTDSHGNKRYGKKEEIRRKTDGFKAFEYGQYLVDQLPDYSVNESLDMLADIDF</sequence>
<feature type="domain" description="Terminase large subunit-like endonuclease" evidence="2">
    <location>
        <begin position="248"/>
        <end position="522"/>
    </location>
</feature>
<dbReference type="EMBL" id="AXZV01000020">
    <property type="protein sequence ID" value="KGH41348.1"/>
    <property type="molecule type" value="Genomic_DNA"/>
</dbReference>
<dbReference type="Gene3D" id="3.40.50.300">
    <property type="entry name" value="P-loop containing nucleotide triphosphate hydrolases"/>
    <property type="match status" value="1"/>
</dbReference>
<dbReference type="Pfam" id="PF03354">
    <property type="entry name" value="TerL_ATPase"/>
    <property type="match status" value="1"/>
</dbReference>
<dbReference type="AlphaFoldDB" id="A0AAW3FJV2"/>
<name>A0AAW3FJV2_LACPN</name>
<dbReference type="InterPro" id="IPR027417">
    <property type="entry name" value="P-loop_NTPase"/>
</dbReference>
<gene>
    <name evidence="3" type="ORF">CMPG5300_3002</name>
</gene>
<comment type="caution">
    <text evidence="3">The sequence shown here is derived from an EMBL/GenBank/DDBJ whole genome shotgun (WGS) entry which is preliminary data.</text>
</comment>
<accession>A0AAW3FJV2</accession>
<feature type="domain" description="Terminase large subunit-like ATPase" evidence="1">
    <location>
        <begin position="66"/>
        <end position="235"/>
    </location>
</feature>
<dbReference type="PANTHER" id="PTHR41287:SF1">
    <property type="entry name" value="PROTEIN YMFN"/>
    <property type="match status" value="1"/>
</dbReference>
<organism evidence="3 4">
    <name type="scientific">Lactiplantibacillus plantarum CMPG5300</name>
    <dbReference type="NCBI Taxonomy" id="1304889"/>
    <lineage>
        <taxon>Bacteria</taxon>
        <taxon>Bacillati</taxon>
        <taxon>Bacillota</taxon>
        <taxon>Bacilli</taxon>
        <taxon>Lactobacillales</taxon>
        <taxon>Lactobacillaceae</taxon>
        <taxon>Lactiplantibacillus</taxon>
    </lineage>
</organism>
<dbReference type="InterPro" id="IPR046461">
    <property type="entry name" value="TerL_ATPase"/>
</dbReference>
<evidence type="ECO:0000313" key="4">
    <source>
        <dbReference type="Proteomes" id="UP000029801"/>
    </source>
</evidence>
<dbReference type="Pfam" id="PF20441">
    <property type="entry name" value="TerL_nuclease"/>
    <property type="match status" value="1"/>
</dbReference>
<evidence type="ECO:0000259" key="2">
    <source>
        <dbReference type="Pfam" id="PF20441"/>
    </source>
</evidence>
<dbReference type="Proteomes" id="UP000029801">
    <property type="component" value="Chromosome"/>
</dbReference>
<proteinExistence type="predicted"/>